<keyword evidence="2" id="KW-1185">Reference proteome</keyword>
<evidence type="ECO:0000313" key="2">
    <source>
        <dbReference type="Proteomes" id="UP000570678"/>
    </source>
</evidence>
<sequence length="204" mass="21662">MTVALGDAARKLQRTPVGSFVHASSLPGSTAASSSALKRARERGELVRVAKGVYWKGKRTRYGMALPPATDIAFEVLGTRGVGPTGFSAARWFGLTTQIPPKPALAVTGKSPKGLPVIVTYRANLQRASLTPAEIAALELLRGDWETTVDDGWPALSRALAVAITGRRLRWAKLVKAATGERSSALRSNMKRLSEDLTASGILA</sequence>
<proteinExistence type="predicted"/>
<accession>A0A846YKE1</accession>
<reference evidence="1 2" key="1">
    <citation type="submission" date="2020-04" db="EMBL/GenBank/DDBJ databases">
        <title>MicrobeNet Type strains.</title>
        <authorList>
            <person name="Nicholson A.C."/>
        </authorList>
    </citation>
    <scope>NUCLEOTIDE SEQUENCE [LARGE SCALE GENOMIC DNA]</scope>
    <source>
        <strain evidence="1 2">JCM 3332</strain>
    </source>
</reference>
<evidence type="ECO:0000313" key="1">
    <source>
        <dbReference type="EMBL" id="NKY59405.1"/>
    </source>
</evidence>
<dbReference type="InterPro" id="IPR045738">
    <property type="entry name" value="DUF6088"/>
</dbReference>
<name>A0A846YKE1_9NOCA</name>
<comment type="caution">
    <text evidence="1">The sequence shown here is derived from an EMBL/GenBank/DDBJ whole genome shotgun (WGS) entry which is preliminary data.</text>
</comment>
<protein>
    <submittedName>
        <fullName evidence="1">Uncharacterized protein</fullName>
    </submittedName>
</protein>
<dbReference type="EMBL" id="JAAXOT010000015">
    <property type="protein sequence ID" value="NKY59405.1"/>
    <property type="molecule type" value="Genomic_DNA"/>
</dbReference>
<dbReference type="AlphaFoldDB" id="A0A846YKE1"/>
<dbReference type="RefSeq" id="WP_157116937.1">
    <property type="nucleotide sequence ID" value="NZ_JAAXOT010000015.1"/>
</dbReference>
<dbReference type="Proteomes" id="UP000570678">
    <property type="component" value="Unassembled WGS sequence"/>
</dbReference>
<dbReference type="Pfam" id="PF19570">
    <property type="entry name" value="DUF6088"/>
    <property type="match status" value="1"/>
</dbReference>
<gene>
    <name evidence="1" type="ORF">HGA15_25265</name>
</gene>
<organism evidence="1 2">
    <name type="scientific">Nocardia flavorosea</name>
    <dbReference type="NCBI Taxonomy" id="53429"/>
    <lineage>
        <taxon>Bacteria</taxon>
        <taxon>Bacillati</taxon>
        <taxon>Actinomycetota</taxon>
        <taxon>Actinomycetes</taxon>
        <taxon>Mycobacteriales</taxon>
        <taxon>Nocardiaceae</taxon>
        <taxon>Nocardia</taxon>
    </lineage>
</organism>